<dbReference type="OrthoDB" id="8481712at2"/>
<protein>
    <submittedName>
        <fullName evidence="1">Uncharacterized protein</fullName>
    </submittedName>
</protein>
<keyword evidence="2" id="KW-1185">Reference proteome</keyword>
<comment type="caution">
    <text evidence="1">The sequence shown here is derived from an EMBL/GenBank/DDBJ whole genome shotgun (WGS) entry which is preliminary data.</text>
</comment>
<dbReference type="AlphaFoldDB" id="A0A327K2B6"/>
<accession>A0A327K2B6</accession>
<evidence type="ECO:0000313" key="2">
    <source>
        <dbReference type="Proteomes" id="UP000248863"/>
    </source>
</evidence>
<proteinExistence type="predicted"/>
<dbReference type="RefSeq" id="WP_111359629.1">
    <property type="nucleotide sequence ID" value="NZ_NHSK01000191.1"/>
</dbReference>
<sequence>MNVTIKFSVDSDQGGVLTGILGRILTDAGLVRTGNTATYSGQLVENALGDLQLEFWTAAAIHDGPGRIDHVWMYINKDYLQAEEAQAAE</sequence>
<organism evidence="1 2">
    <name type="scientific">Rhodoplanes elegans</name>
    <dbReference type="NCBI Taxonomy" id="29408"/>
    <lineage>
        <taxon>Bacteria</taxon>
        <taxon>Pseudomonadati</taxon>
        <taxon>Pseudomonadota</taxon>
        <taxon>Alphaproteobacteria</taxon>
        <taxon>Hyphomicrobiales</taxon>
        <taxon>Nitrobacteraceae</taxon>
        <taxon>Rhodoplanes</taxon>
    </lineage>
</organism>
<evidence type="ECO:0000313" key="1">
    <source>
        <dbReference type="EMBL" id="RAI32421.1"/>
    </source>
</evidence>
<dbReference type="Proteomes" id="UP000248863">
    <property type="component" value="Unassembled WGS sequence"/>
</dbReference>
<dbReference type="EMBL" id="NPEU01000426">
    <property type="protein sequence ID" value="RAI32421.1"/>
    <property type="molecule type" value="Genomic_DNA"/>
</dbReference>
<reference evidence="1 2" key="1">
    <citation type="submission" date="2017-07" db="EMBL/GenBank/DDBJ databases">
        <title>Draft Genome Sequences of Select Purple Nonsulfur Bacteria.</title>
        <authorList>
            <person name="Lasarre B."/>
            <person name="Mckinlay J.B."/>
        </authorList>
    </citation>
    <scope>NUCLEOTIDE SEQUENCE [LARGE SCALE GENOMIC DNA]</scope>
    <source>
        <strain evidence="1 2">DSM 11907</strain>
    </source>
</reference>
<gene>
    <name evidence="1" type="ORF">CH338_24175</name>
</gene>
<name>A0A327K2B6_9BRAD</name>